<name>A0A0C6FFH2_9HYPH</name>
<reference evidence="4" key="2">
    <citation type="submission" date="2015-01" db="EMBL/GenBank/DDBJ databases">
        <title>Complete genome sequence of Methylobacterium aquaticum strain 22A.</title>
        <authorList>
            <person name="Tani A."/>
            <person name="Ogura Y."/>
            <person name="Hayashi T."/>
        </authorList>
    </citation>
    <scope>NUCLEOTIDE SEQUENCE [LARGE SCALE GENOMIC DNA]</scope>
    <source>
        <strain evidence="4">MA-22A</strain>
    </source>
</reference>
<gene>
    <name evidence="3" type="primary">uspA</name>
    <name evidence="3" type="ORF">Maq22A_c21270</name>
</gene>
<dbReference type="PANTHER" id="PTHR46268">
    <property type="entry name" value="STRESS RESPONSE PROTEIN NHAX"/>
    <property type="match status" value="1"/>
</dbReference>
<feature type="domain" description="UspA" evidence="2">
    <location>
        <begin position="223"/>
        <end position="266"/>
    </location>
</feature>
<dbReference type="InterPro" id="IPR006016">
    <property type="entry name" value="UspA"/>
</dbReference>
<dbReference type="Proteomes" id="UP000061432">
    <property type="component" value="Chromosome"/>
</dbReference>
<dbReference type="Gene3D" id="3.40.50.12370">
    <property type="match status" value="1"/>
</dbReference>
<dbReference type="AlphaFoldDB" id="A0A0C6FFH2"/>
<sequence length="272" mass="28373">MTFATLMVSVDLGAAAADRIQLAAGLAARFGARLTGVAACPVPIPMPASEALLLADDLYESEEERARERLDGAKALFEREAGAVAARSWHAGLGSPSAFLAERARGADLVLVGRQGPADGDPGPLGVSAGTVLMEAGRPVLVVPPGLERLDARRVVVAWKDTREARRAVRDALPFLAGAERVQVVAVGSETRRDGAEGTAAYLAAHGVAATAQLLPGQQLGAADPLLRFAAREEADLIVMGAYGHSRLREWAFGGATRDILRTTPICCLASH</sequence>
<comment type="similarity">
    <text evidence="1">Belongs to the universal stress protein A family.</text>
</comment>
<dbReference type="OrthoDB" id="9804721at2"/>
<dbReference type="KEGG" id="maqu:Maq22A_c21270"/>
<organism evidence="3 4">
    <name type="scientific">Methylobacterium aquaticum</name>
    <dbReference type="NCBI Taxonomy" id="270351"/>
    <lineage>
        <taxon>Bacteria</taxon>
        <taxon>Pseudomonadati</taxon>
        <taxon>Pseudomonadota</taxon>
        <taxon>Alphaproteobacteria</taxon>
        <taxon>Hyphomicrobiales</taxon>
        <taxon>Methylobacteriaceae</taxon>
        <taxon>Methylobacterium</taxon>
    </lineage>
</organism>
<proteinExistence type="inferred from homology"/>
<evidence type="ECO:0000313" key="3">
    <source>
        <dbReference type="EMBL" id="BAQ47278.1"/>
    </source>
</evidence>
<feature type="domain" description="UspA" evidence="2">
    <location>
        <begin position="5"/>
        <end position="144"/>
    </location>
</feature>
<dbReference type="SUPFAM" id="SSF52402">
    <property type="entry name" value="Adenine nucleotide alpha hydrolases-like"/>
    <property type="match status" value="2"/>
</dbReference>
<evidence type="ECO:0000313" key="4">
    <source>
        <dbReference type="Proteomes" id="UP000061432"/>
    </source>
</evidence>
<reference evidence="3 4" key="1">
    <citation type="journal article" date="2015" name="Genome Announc.">
        <title>Complete Genome Sequence of Methylobacterium aquaticum Strain 22A, Isolated from Racomitrium japonicum Moss.</title>
        <authorList>
            <person name="Tani A."/>
            <person name="Ogura Y."/>
            <person name="Hayashi T."/>
            <person name="Kimbara K."/>
        </authorList>
    </citation>
    <scope>NUCLEOTIDE SEQUENCE [LARGE SCALE GENOMIC DNA]</scope>
    <source>
        <strain evidence="3 4">MA-22A</strain>
    </source>
</reference>
<accession>A0A0C6FFH2</accession>
<dbReference type="CDD" id="cd00293">
    <property type="entry name" value="USP-like"/>
    <property type="match status" value="1"/>
</dbReference>
<evidence type="ECO:0000256" key="1">
    <source>
        <dbReference type="ARBA" id="ARBA00008791"/>
    </source>
</evidence>
<dbReference type="STRING" id="270351.Maq22A_c21270"/>
<dbReference type="PATRIC" id="fig|270351.10.peg.4110"/>
<dbReference type="PANTHER" id="PTHR46268:SF15">
    <property type="entry name" value="UNIVERSAL STRESS PROTEIN HP_0031"/>
    <property type="match status" value="1"/>
</dbReference>
<dbReference type="EMBL" id="AP014704">
    <property type="protein sequence ID" value="BAQ47278.1"/>
    <property type="molecule type" value="Genomic_DNA"/>
</dbReference>
<dbReference type="RefSeq" id="WP_060848256.1">
    <property type="nucleotide sequence ID" value="NZ_AP014704.1"/>
</dbReference>
<protein>
    <submittedName>
        <fullName evidence="3">Universal stress protein UspA</fullName>
    </submittedName>
</protein>
<evidence type="ECO:0000259" key="2">
    <source>
        <dbReference type="Pfam" id="PF00582"/>
    </source>
</evidence>
<dbReference type="Pfam" id="PF00582">
    <property type="entry name" value="Usp"/>
    <property type="match status" value="2"/>
</dbReference>